<dbReference type="PANTHER" id="PTHR12849">
    <property type="entry name" value="RNA LARIAT DEBRANCHING ENZYME"/>
    <property type="match status" value="1"/>
</dbReference>
<evidence type="ECO:0000256" key="1">
    <source>
        <dbReference type="SAM" id="MobiDB-lite"/>
    </source>
</evidence>
<name>A0AAV1E8Q6_OLDCO</name>
<organism evidence="3 4">
    <name type="scientific">Oldenlandia corymbosa var. corymbosa</name>
    <dbReference type="NCBI Taxonomy" id="529605"/>
    <lineage>
        <taxon>Eukaryota</taxon>
        <taxon>Viridiplantae</taxon>
        <taxon>Streptophyta</taxon>
        <taxon>Embryophyta</taxon>
        <taxon>Tracheophyta</taxon>
        <taxon>Spermatophyta</taxon>
        <taxon>Magnoliopsida</taxon>
        <taxon>eudicotyledons</taxon>
        <taxon>Gunneridae</taxon>
        <taxon>Pentapetalae</taxon>
        <taxon>asterids</taxon>
        <taxon>lamiids</taxon>
        <taxon>Gentianales</taxon>
        <taxon>Rubiaceae</taxon>
        <taxon>Rubioideae</taxon>
        <taxon>Spermacoceae</taxon>
        <taxon>Hedyotis-Oldenlandia complex</taxon>
        <taxon>Oldenlandia</taxon>
    </lineage>
</organism>
<sequence length="117" mass="13619">MERVNFRDATLNIEQCRRFVRNILQTKGAKPFDFVRTAPRHDPQALANESFSGHCRNPQTESFLQLLELEYLLDYSIRSKEQTGSLASRGHPDYDTEDIPIEDVDDEEEELDEENDT</sequence>
<accession>A0AAV1E8Q6</accession>
<feature type="compositionally biased region" description="Acidic residues" evidence="1">
    <location>
        <begin position="95"/>
        <end position="117"/>
    </location>
</feature>
<evidence type="ECO:0000313" key="3">
    <source>
        <dbReference type="EMBL" id="CAI9116072.1"/>
    </source>
</evidence>
<dbReference type="GO" id="GO:0008419">
    <property type="term" value="F:RNA lariat debranching enzyme activity"/>
    <property type="evidence" value="ECO:0007669"/>
    <property type="project" value="TreeGrafter"/>
</dbReference>
<dbReference type="InterPro" id="IPR007708">
    <property type="entry name" value="DBR1_C"/>
</dbReference>
<dbReference type="GO" id="GO:0000398">
    <property type="term" value="P:mRNA splicing, via spliceosome"/>
    <property type="evidence" value="ECO:0007669"/>
    <property type="project" value="TreeGrafter"/>
</dbReference>
<dbReference type="AlphaFoldDB" id="A0AAV1E8Q6"/>
<evidence type="ECO:0000313" key="4">
    <source>
        <dbReference type="Proteomes" id="UP001161247"/>
    </source>
</evidence>
<feature type="domain" description="Lariat debranching enzyme C-terminal" evidence="2">
    <location>
        <begin position="9"/>
        <end position="70"/>
    </location>
</feature>
<dbReference type="Proteomes" id="UP001161247">
    <property type="component" value="Chromosome 8"/>
</dbReference>
<dbReference type="GO" id="GO:0005634">
    <property type="term" value="C:nucleus"/>
    <property type="evidence" value="ECO:0007669"/>
    <property type="project" value="TreeGrafter"/>
</dbReference>
<proteinExistence type="predicted"/>
<dbReference type="PANTHER" id="PTHR12849:SF0">
    <property type="entry name" value="LARIAT DEBRANCHING ENZYME"/>
    <property type="match status" value="1"/>
</dbReference>
<reference evidence="3" key="1">
    <citation type="submission" date="2023-03" db="EMBL/GenBank/DDBJ databases">
        <authorList>
            <person name="Julca I."/>
        </authorList>
    </citation>
    <scope>NUCLEOTIDE SEQUENCE</scope>
</reference>
<keyword evidence="4" id="KW-1185">Reference proteome</keyword>
<feature type="region of interest" description="Disordered" evidence="1">
    <location>
        <begin position="82"/>
        <end position="117"/>
    </location>
</feature>
<evidence type="ECO:0000259" key="2">
    <source>
        <dbReference type="Pfam" id="PF05011"/>
    </source>
</evidence>
<protein>
    <submittedName>
        <fullName evidence="3">OLC1v1017125C1</fullName>
    </submittedName>
</protein>
<gene>
    <name evidence="3" type="ORF">OLC1_LOCUS22459</name>
</gene>
<dbReference type="Pfam" id="PF05011">
    <property type="entry name" value="DBR1"/>
    <property type="match status" value="1"/>
</dbReference>
<dbReference type="EMBL" id="OX459125">
    <property type="protein sequence ID" value="CAI9116072.1"/>
    <property type="molecule type" value="Genomic_DNA"/>
</dbReference>